<evidence type="ECO:0000259" key="8">
    <source>
        <dbReference type="SMART" id="SM00881"/>
    </source>
</evidence>
<dbReference type="RefSeq" id="WP_058695554.1">
    <property type="nucleotide sequence ID" value="NZ_CABJDW020000002.1"/>
</dbReference>
<dbReference type="NCBIfam" id="NF003990">
    <property type="entry name" value="PRK05472.1-4"/>
    <property type="match status" value="1"/>
</dbReference>
<accession>A0A4P9CBU5</accession>
<dbReference type="Pfam" id="PF06971">
    <property type="entry name" value="Put_DNA-bind_N"/>
    <property type="match status" value="1"/>
</dbReference>
<proteinExistence type="inferred from homology"/>
<dbReference type="InterPro" id="IPR036291">
    <property type="entry name" value="NAD(P)-bd_dom_sf"/>
</dbReference>
<keyword evidence="6 7" id="KW-0804">Transcription</keyword>
<keyword evidence="10" id="KW-1185">Reference proteome</keyword>
<feature type="DNA-binding region" description="H-T-H motif" evidence="7">
    <location>
        <begin position="18"/>
        <end position="57"/>
    </location>
</feature>
<evidence type="ECO:0000256" key="7">
    <source>
        <dbReference type="HAMAP-Rule" id="MF_01131"/>
    </source>
</evidence>
<dbReference type="InterPro" id="IPR058236">
    <property type="entry name" value="Rex_actinobacterial-type"/>
</dbReference>
<evidence type="ECO:0000256" key="5">
    <source>
        <dbReference type="ARBA" id="ARBA00023125"/>
    </source>
</evidence>
<dbReference type="GO" id="GO:0003700">
    <property type="term" value="F:DNA-binding transcription factor activity"/>
    <property type="evidence" value="ECO:0007669"/>
    <property type="project" value="UniProtKB-UniRule"/>
</dbReference>
<dbReference type="InterPro" id="IPR022876">
    <property type="entry name" value="Tscrpt_rep_Rex"/>
</dbReference>
<dbReference type="GO" id="GO:0005737">
    <property type="term" value="C:cytoplasm"/>
    <property type="evidence" value="ECO:0007669"/>
    <property type="project" value="UniProtKB-SubCell"/>
</dbReference>
<sequence length="214" mass="24236">MQTFSKRVSMTVVKRLPKYYQYLTDLQDQHIEKISSKELAAMMGLTASQIRQDLNSFGAYGQQGYGYKVKELKEAIRKILGLDLQYNCIIIGSGNLGHAIVNYERFKEEGIHFKAMFDVDPDQIGKKVGDVTVYHMDDLDAFVAHHKIDICILSVPQKVGQETTDRVVELGIKAILNFVPLDLTVPDDVVVESVNITDSLFTLTYLINEEEENE</sequence>
<dbReference type="GO" id="GO:0003677">
    <property type="term" value="F:DNA binding"/>
    <property type="evidence" value="ECO:0007669"/>
    <property type="project" value="UniProtKB-UniRule"/>
</dbReference>
<comment type="subunit">
    <text evidence="7">Homodimer.</text>
</comment>
<dbReference type="PANTHER" id="PTHR35786:SF1">
    <property type="entry name" value="REDOX-SENSING TRANSCRIPTIONAL REPRESSOR REX 1"/>
    <property type="match status" value="1"/>
</dbReference>
<evidence type="ECO:0000256" key="1">
    <source>
        <dbReference type="ARBA" id="ARBA00022490"/>
    </source>
</evidence>
<name>A0A4P9CBU5_EUBML</name>
<dbReference type="AlphaFoldDB" id="A0A4P9CBU5"/>
<dbReference type="NCBIfam" id="NF003996">
    <property type="entry name" value="PRK05472.2-5"/>
    <property type="match status" value="1"/>
</dbReference>
<organism evidence="9 10">
    <name type="scientific">Eubacterium maltosivorans</name>
    <dbReference type="NCBI Taxonomy" id="2041044"/>
    <lineage>
        <taxon>Bacteria</taxon>
        <taxon>Bacillati</taxon>
        <taxon>Bacillota</taxon>
        <taxon>Clostridia</taxon>
        <taxon>Eubacteriales</taxon>
        <taxon>Eubacteriaceae</taxon>
        <taxon>Eubacterium</taxon>
    </lineage>
</organism>
<comment type="subcellular location">
    <subcellularLocation>
        <location evidence="7">Cytoplasm</location>
    </subcellularLocation>
</comment>
<keyword evidence="5 7" id="KW-0238">DNA-binding</keyword>
<dbReference type="Pfam" id="PF02629">
    <property type="entry name" value="CoA_binding"/>
    <property type="match status" value="1"/>
</dbReference>
<evidence type="ECO:0000256" key="6">
    <source>
        <dbReference type="ARBA" id="ARBA00023163"/>
    </source>
</evidence>
<dbReference type="Gene3D" id="3.40.50.720">
    <property type="entry name" value="NAD(P)-binding Rossmann-like Domain"/>
    <property type="match status" value="1"/>
</dbReference>
<dbReference type="SUPFAM" id="SSF51735">
    <property type="entry name" value="NAD(P)-binding Rossmann-fold domains"/>
    <property type="match status" value="1"/>
</dbReference>
<dbReference type="Gene3D" id="1.10.10.10">
    <property type="entry name" value="Winged helix-like DNA-binding domain superfamily/Winged helix DNA-binding domain"/>
    <property type="match status" value="1"/>
</dbReference>
<dbReference type="NCBIfam" id="NF003993">
    <property type="entry name" value="PRK05472.2-2"/>
    <property type="match status" value="1"/>
</dbReference>
<dbReference type="EMBL" id="CP029487">
    <property type="protein sequence ID" value="QCT73129.1"/>
    <property type="molecule type" value="Genomic_DNA"/>
</dbReference>
<dbReference type="Proteomes" id="UP000218387">
    <property type="component" value="Chromosome"/>
</dbReference>
<comment type="function">
    <text evidence="7">Modulates transcription in response to changes in cellular NADH/NAD(+) redox state.</text>
</comment>
<dbReference type="NCBIfam" id="NF003994">
    <property type="entry name" value="PRK05472.2-3"/>
    <property type="match status" value="1"/>
</dbReference>
<keyword evidence="1 7" id="KW-0963">Cytoplasm</keyword>
<protein>
    <recommendedName>
        <fullName evidence="7">Redox-sensing transcriptional repressor Rex</fullName>
    </recommendedName>
</protein>
<dbReference type="SUPFAM" id="SSF46785">
    <property type="entry name" value="Winged helix' DNA-binding domain"/>
    <property type="match status" value="1"/>
</dbReference>
<evidence type="ECO:0000313" key="9">
    <source>
        <dbReference type="EMBL" id="QCT73129.1"/>
    </source>
</evidence>
<keyword evidence="3 7" id="KW-0805">Transcription regulation</keyword>
<dbReference type="KEGG" id="emt:CPZ25_018020"/>
<dbReference type="GO" id="GO:0051775">
    <property type="term" value="P:response to redox state"/>
    <property type="evidence" value="ECO:0007669"/>
    <property type="project" value="InterPro"/>
</dbReference>
<dbReference type="InterPro" id="IPR003781">
    <property type="entry name" value="CoA-bd"/>
</dbReference>
<comment type="similarity">
    <text evidence="7">Belongs to the transcriptional regulatory Rex family.</text>
</comment>
<evidence type="ECO:0000256" key="3">
    <source>
        <dbReference type="ARBA" id="ARBA00023015"/>
    </source>
</evidence>
<gene>
    <name evidence="7" type="primary">rex</name>
    <name evidence="9" type="ORF">CPZ25_018020</name>
</gene>
<evidence type="ECO:0000256" key="4">
    <source>
        <dbReference type="ARBA" id="ARBA00023027"/>
    </source>
</evidence>
<dbReference type="SMART" id="SM00881">
    <property type="entry name" value="CoA_binding"/>
    <property type="match status" value="1"/>
</dbReference>
<dbReference type="PANTHER" id="PTHR35786">
    <property type="entry name" value="REDOX-SENSING TRANSCRIPTIONAL REPRESSOR REX"/>
    <property type="match status" value="1"/>
</dbReference>
<dbReference type="InterPro" id="IPR009718">
    <property type="entry name" value="Rex_DNA-bd_C_dom"/>
</dbReference>
<dbReference type="NCBIfam" id="NF003995">
    <property type="entry name" value="PRK05472.2-4"/>
    <property type="match status" value="1"/>
</dbReference>
<keyword evidence="2 7" id="KW-0678">Repressor</keyword>
<dbReference type="HAMAP" id="MF_01131">
    <property type="entry name" value="Rex"/>
    <property type="match status" value="1"/>
</dbReference>
<evidence type="ECO:0000256" key="2">
    <source>
        <dbReference type="ARBA" id="ARBA00022491"/>
    </source>
</evidence>
<dbReference type="GO" id="GO:0045892">
    <property type="term" value="P:negative regulation of DNA-templated transcription"/>
    <property type="evidence" value="ECO:0007669"/>
    <property type="project" value="InterPro"/>
</dbReference>
<dbReference type="InterPro" id="IPR036390">
    <property type="entry name" value="WH_DNA-bd_sf"/>
</dbReference>
<dbReference type="InterPro" id="IPR036388">
    <property type="entry name" value="WH-like_DNA-bd_sf"/>
</dbReference>
<feature type="domain" description="CoA-binding" evidence="8">
    <location>
        <begin position="81"/>
        <end position="182"/>
    </location>
</feature>
<keyword evidence="4 7" id="KW-0520">NAD</keyword>
<dbReference type="NCBIfam" id="NF003989">
    <property type="entry name" value="PRK05472.1-3"/>
    <property type="match status" value="1"/>
</dbReference>
<feature type="binding site" evidence="7">
    <location>
        <begin position="92"/>
        <end position="97"/>
    </location>
    <ligand>
        <name>NAD(+)</name>
        <dbReference type="ChEBI" id="CHEBI:57540"/>
    </ligand>
</feature>
<evidence type="ECO:0000313" key="10">
    <source>
        <dbReference type="Proteomes" id="UP000218387"/>
    </source>
</evidence>
<reference evidence="9 10" key="1">
    <citation type="submission" date="2018-05" db="EMBL/GenBank/DDBJ databases">
        <title>Genome comparison of Eubacterium sp.</title>
        <authorList>
            <person name="Feng Y."/>
            <person name="Sanchez-Andrea I."/>
            <person name="Stams A.J.M."/>
            <person name="De Vos W.M."/>
        </authorList>
    </citation>
    <scope>NUCLEOTIDE SEQUENCE [LARGE SCALE GENOMIC DNA]</scope>
    <source>
        <strain evidence="9 10">YI</strain>
    </source>
</reference>